<evidence type="ECO:0000313" key="2">
    <source>
        <dbReference type="Proteomes" id="UP000708208"/>
    </source>
</evidence>
<name>A0A8J2J760_9HEXA</name>
<dbReference type="Proteomes" id="UP000708208">
    <property type="component" value="Unassembled WGS sequence"/>
</dbReference>
<comment type="caution">
    <text evidence="1">The sequence shown here is derived from an EMBL/GenBank/DDBJ whole genome shotgun (WGS) entry which is preliminary data.</text>
</comment>
<protein>
    <submittedName>
        <fullName evidence="1">Uncharacterized protein</fullName>
    </submittedName>
</protein>
<proteinExistence type="predicted"/>
<sequence length="9" mass="1110">CIVVFDWQT</sequence>
<feature type="non-terminal residue" evidence="1">
    <location>
        <position position="1"/>
    </location>
</feature>
<reference evidence="1" key="1">
    <citation type="submission" date="2021-06" db="EMBL/GenBank/DDBJ databases">
        <authorList>
            <person name="Hodson N. C."/>
            <person name="Mongue J. A."/>
            <person name="Jaron S. K."/>
        </authorList>
    </citation>
    <scope>NUCLEOTIDE SEQUENCE</scope>
</reference>
<dbReference type="EMBL" id="CAJVCH010021508">
    <property type="protein sequence ID" value="CAG7691027.1"/>
    <property type="molecule type" value="Genomic_DNA"/>
</dbReference>
<gene>
    <name evidence="1" type="ORF">AFUS01_LOCUS3562</name>
</gene>
<accession>A0A8J2J760</accession>
<keyword evidence="2" id="KW-1185">Reference proteome</keyword>
<evidence type="ECO:0000313" key="1">
    <source>
        <dbReference type="EMBL" id="CAG7691027.1"/>
    </source>
</evidence>
<organism evidence="1 2">
    <name type="scientific">Allacma fusca</name>
    <dbReference type="NCBI Taxonomy" id="39272"/>
    <lineage>
        <taxon>Eukaryota</taxon>
        <taxon>Metazoa</taxon>
        <taxon>Ecdysozoa</taxon>
        <taxon>Arthropoda</taxon>
        <taxon>Hexapoda</taxon>
        <taxon>Collembola</taxon>
        <taxon>Symphypleona</taxon>
        <taxon>Sminthuridae</taxon>
        <taxon>Allacma</taxon>
    </lineage>
</organism>